<evidence type="ECO:0000256" key="1">
    <source>
        <dbReference type="SAM" id="MobiDB-lite"/>
    </source>
</evidence>
<dbReference type="GeneID" id="25980625"/>
<feature type="region of interest" description="Disordered" evidence="1">
    <location>
        <begin position="219"/>
        <end position="242"/>
    </location>
</feature>
<organism evidence="4">
    <name type="scientific">Grosmannia clavigera (strain kw1407 / UAMH 11150)</name>
    <name type="common">Blue stain fungus</name>
    <name type="synonym">Graphiocladiella clavigera</name>
    <dbReference type="NCBI Taxonomy" id="655863"/>
    <lineage>
        <taxon>Eukaryota</taxon>
        <taxon>Fungi</taxon>
        <taxon>Dikarya</taxon>
        <taxon>Ascomycota</taxon>
        <taxon>Pezizomycotina</taxon>
        <taxon>Sordariomycetes</taxon>
        <taxon>Sordariomycetidae</taxon>
        <taxon>Ophiostomatales</taxon>
        <taxon>Ophiostomataceae</taxon>
        <taxon>Leptographium</taxon>
    </lineage>
</organism>
<feature type="chain" id="PRO_5003260284" evidence="2">
    <location>
        <begin position="20"/>
        <end position="393"/>
    </location>
</feature>
<dbReference type="RefSeq" id="XP_014169596.1">
    <property type="nucleotide sequence ID" value="XM_014314121.1"/>
</dbReference>
<sequence>MHVSSVLMALAGLSSLATAAPATVDRRTSIKRHVVGRPLKATKNNGGNSSNGNSGNTIVIEQTIIEPTVVIVQENLNLVTELALIAEQEFSALVQAQLALVQEIGIIKNNIRVNHFFAKFSEVNTVIIVITEVVDVRSKGGSNTRYMVNQQLANHKGSQSTVVVMMTAASPMTIGLPTASLNLSALPSGFSASVVSDAAARTTADAASAAANTAAFSNTTVGSSKSKGNSSSSGQVTSFDPSNPFGKFNQSIILPYGSKAPSLPNGAQIVSDPAAIILPNQGSLLVEDVNRFSQDCAVLESTQTLFTLQSAELQAEQIAAQLLSGLSLGKSSSLNAAAAALLGIADAISAPDVASVTSSSRVIVSATAAASSTTTSVSTPAVATSTALPTATA</sequence>
<evidence type="ECO:0000313" key="3">
    <source>
        <dbReference type="EMBL" id="EFX00114.1"/>
    </source>
</evidence>
<dbReference type="Proteomes" id="UP000007796">
    <property type="component" value="Unassembled WGS sequence"/>
</dbReference>
<gene>
    <name evidence="3" type="ORF">CMQ_7116</name>
</gene>
<feature type="compositionally biased region" description="Low complexity" evidence="1">
    <location>
        <begin position="219"/>
        <end position="234"/>
    </location>
</feature>
<reference evidence="3 4" key="1">
    <citation type="journal article" date="2011" name="Proc. Natl. Acad. Sci. U.S.A.">
        <title>Genome and transcriptome analyses of the mountain pine beetle-fungal symbiont Grosmannia clavigera, a lodgepole pine pathogen.</title>
        <authorList>
            <person name="DiGuistini S."/>
            <person name="Wang Y."/>
            <person name="Liao N.Y."/>
            <person name="Taylor G."/>
            <person name="Tanguay P."/>
            <person name="Feau N."/>
            <person name="Henrissat B."/>
            <person name="Chan S.K."/>
            <person name="Hesse-Orce U."/>
            <person name="Alamouti S.M."/>
            <person name="Tsui C.K.M."/>
            <person name="Docking R.T."/>
            <person name="Levasseur A."/>
            <person name="Haridas S."/>
            <person name="Robertson G."/>
            <person name="Birol I."/>
            <person name="Holt R.A."/>
            <person name="Marra M.A."/>
            <person name="Hamelin R.C."/>
            <person name="Hirst M."/>
            <person name="Jones S.J.M."/>
            <person name="Bohlmann J."/>
            <person name="Breuil C."/>
        </authorList>
    </citation>
    <scope>NUCLEOTIDE SEQUENCE [LARGE SCALE GENOMIC DNA]</scope>
    <source>
        <strain evidence="4">kw1407 / UAMH 11150</strain>
    </source>
</reference>
<proteinExistence type="predicted"/>
<keyword evidence="2" id="KW-0732">Signal</keyword>
<feature type="signal peptide" evidence="2">
    <location>
        <begin position="1"/>
        <end position="19"/>
    </location>
</feature>
<accession>F0XPL2</accession>
<keyword evidence="4" id="KW-1185">Reference proteome</keyword>
<name>F0XPL2_GROCL</name>
<evidence type="ECO:0000313" key="4">
    <source>
        <dbReference type="Proteomes" id="UP000007796"/>
    </source>
</evidence>
<dbReference type="HOGENOM" id="CLU_035994_0_0_1"/>
<evidence type="ECO:0000256" key="2">
    <source>
        <dbReference type="SAM" id="SignalP"/>
    </source>
</evidence>
<dbReference type="EMBL" id="GL629801">
    <property type="protein sequence ID" value="EFX00114.1"/>
    <property type="molecule type" value="Genomic_DNA"/>
</dbReference>
<dbReference type="eggNOG" id="ENOG502RMZP">
    <property type="taxonomic scope" value="Eukaryota"/>
</dbReference>
<protein>
    <submittedName>
        <fullName evidence="3">Uncharacterized protein</fullName>
    </submittedName>
</protein>
<dbReference type="OrthoDB" id="4851124at2759"/>
<dbReference type="AlphaFoldDB" id="F0XPL2"/>
<dbReference type="InParanoid" id="F0XPL2"/>